<dbReference type="STRING" id="120956.SAMN05421791_104132"/>
<dbReference type="Proteomes" id="UP000199708">
    <property type="component" value="Unassembled WGS sequence"/>
</dbReference>
<organism evidence="4 5">
    <name type="scientific">Facklamia miroungae</name>
    <dbReference type="NCBI Taxonomy" id="120956"/>
    <lineage>
        <taxon>Bacteria</taxon>
        <taxon>Bacillati</taxon>
        <taxon>Bacillota</taxon>
        <taxon>Bacilli</taxon>
        <taxon>Lactobacillales</taxon>
        <taxon>Aerococcaceae</taxon>
        <taxon>Facklamia</taxon>
    </lineage>
</organism>
<dbReference type="AlphaFoldDB" id="A0A1G7SRX5"/>
<dbReference type="RefSeq" id="WP_090289808.1">
    <property type="nucleotide sequence ID" value="NZ_FNCK01000004.1"/>
</dbReference>
<dbReference type="Gene3D" id="1.10.1470.10">
    <property type="entry name" value="YjbJ"/>
    <property type="match status" value="1"/>
</dbReference>
<gene>
    <name evidence="4" type="ORF">SAMN05421791_104132</name>
</gene>
<dbReference type="InterPro" id="IPR008462">
    <property type="entry name" value="CsbD"/>
</dbReference>
<feature type="domain" description="CsbD-like" evidence="3">
    <location>
        <begin position="8"/>
        <end position="55"/>
    </location>
</feature>
<evidence type="ECO:0000313" key="4">
    <source>
        <dbReference type="EMBL" id="SDG25773.1"/>
    </source>
</evidence>
<evidence type="ECO:0000313" key="5">
    <source>
        <dbReference type="Proteomes" id="UP000199708"/>
    </source>
</evidence>
<dbReference type="SUPFAM" id="SSF69047">
    <property type="entry name" value="Hypothetical protein YjbJ"/>
    <property type="match status" value="1"/>
</dbReference>
<keyword evidence="5" id="KW-1185">Reference proteome</keyword>
<evidence type="ECO:0000259" key="3">
    <source>
        <dbReference type="Pfam" id="PF05532"/>
    </source>
</evidence>
<name>A0A1G7SRX5_9LACT</name>
<comment type="similarity">
    <text evidence="1">Belongs to the UPF0337 (CsbD) family.</text>
</comment>
<reference evidence="4 5" key="1">
    <citation type="submission" date="2016-10" db="EMBL/GenBank/DDBJ databases">
        <authorList>
            <person name="de Groot N.N."/>
        </authorList>
    </citation>
    <scope>NUCLEOTIDE SEQUENCE [LARGE SCALE GENOMIC DNA]</scope>
    <source>
        <strain evidence="4 5">ATCC BAA-466</strain>
    </source>
</reference>
<evidence type="ECO:0000256" key="2">
    <source>
        <dbReference type="SAM" id="MobiDB-lite"/>
    </source>
</evidence>
<proteinExistence type="inferred from homology"/>
<sequence>MSEEKKNAKLEKLAGSVKEAVGKVTDNKELQSEGMAEKVKGTVKEGIEDAKDAVDGLKKGLSDKE</sequence>
<accession>A0A1G7SRX5</accession>
<dbReference type="InterPro" id="IPR036629">
    <property type="entry name" value="YjbJ_sf"/>
</dbReference>
<dbReference type="OrthoDB" id="1632173at2"/>
<feature type="region of interest" description="Disordered" evidence="2">
    <location>
        <begin position="45"/>
        <end position="65"/>
    </location>
</feature>
<protein>
    <submittedName>
        <fullName evidence="4">CsbD-like</fullName>
    </submittedName>
</protein>
<dbReference type="Pfam" id="PF05532">
    <property type="entry name" value="CsbD"/>
    <property type="match status" value="1"/>
</dbReference>
<dbReference type="EMBL" id="FNCK01000004">
    <property type="protein sequence ID" value="SDG25773.1"/>
    <property type="molecule type" value="Genomic_DNA"/>
</dbReference>
<evidence type="ECO:0000256" key="1">
    <source>
        <dbReference type="ARBA" id="ARBA00009129"/>
    </source>
</evidence>